<dbReference type="OrthoDB" id="5791190at2759"/>
<organism evidence="1 2">
    <name type="scientific">Daphnia galeata</name>
    <dbReference type="NCBI Taxonomy" id="27404"/>
    <lineage>
        <taxon>Eukaryota</taxon>
        <taxon>Metazoa</taxon>
        <taxon>Ecdysozoa</taxon>
        <taxon>Arthropoda</taxon>
        <taxon>Crustacea</taxon>
        <taxon>Branchiopoda</taxon>
        <taxon>Diplostraca</taxon>
        <taxon>Cladocera</taxon>
        <taxon>Anomopoda</taxon>
        <taxon>Daphniidae</taxon>
        <taxon>Daphnia</taxon>
    </lineage>
</organism>
<comment type="caution">
    <text evidence="1">The sequence shown here is derived from an EMBL/GenBank/DDBJ whole genome shotgun (WGS) entry which is preliminary data.</text>
</comment>
<name>A0A8J2RY38_9CRUS</name>
<gene>
    <name evidence="1" type="ORF">DGAL_LOCUS14756</name>
</gene>
<sequence>MSSKFIVKWTDNKYSKDWRADGYLWRQDSGKKKLKTLHNGKPFFKYYFKLQIDQGEYAEAFTHEFNKRAYTHEDYPNQVLVIYDGDESVVNKKYFHGNATHKEKTDKPYFRTAPSVLPTAKARPNDPPSKVHEDIIGAAPVEMKIQAVEASRDIEQVRNCQRFARETTLIIHDAQFNAYEIGSDTNFMRKYEIFPHLHIACLHFDMADEFKKLLNRVDLPAMLMEYDTTFNLGNFYVSWLTFRKQQSYHEYFLNMIKEEIPELSSAKNILICTDEETAIVNAFEKIGDLVFPDVPRTRCHVHTWKNMKMKLRKLGINSKHDLRTYKEHLYQLLNQSSYLECRAVLPESFNALVKRRFVKPRNYGEDDIILGSSELVRQQILKSKRARYALWNRREFHVKSFSISMI</sequence>
<dbReference type="EMBL" id="CAKKLH010000310">
    <property type="protein sequence ID" value="CAH0111140.1"/>
    <property type="molecule type" value="Genomic_DNA"/>
</dbReference>
<keyword evidence="2" id="KW-1185">Reference proteome</keyword>
<protein>
    <recommendedName>
        <fullName evidence="3">MULE transposase domain-containing protein</fullName>
    </recommendedName>
</protein>
<evidence type="ECO:0008006" key="3">
    <source>
        <dbReference type="Google" id="ProtNLM"/>
    </source>
</evidence>
<proteinExistence type="predicted"/>
<reference evidence="1" key="1">
    <citation type="submission" date="2021-11" db="EMBL/GenBank/DDBJ databases">
        <authorList>
            <person name="Schell T."/>
        </authorList>
    </citation>
    <scope>NUCLEOTIDE SEQUENCE</scope>
    <source>
        <strain evidence="1">M5</strain>
    </source>
</reference>
<evidence type="ECO:0000313" key="2">
    <source>
        <dbReference type="Proteomes" id="UP000789390"/>
    </source>
</evidence>
<dbReference type="AlphaFoldDB" id="A0A8J2RY38"/>
<dbReference type="Proteomes" id="UP000789390">
    <property type="component" value="Unassembled WGS sequence"/>
</dbReference>
<evidence type="ECO:0000313" key="1">
    <source>
        <dbReference type="EMBL" id="CAH0111140.1"/>
    </source>
</evidence>
<accession>A0A8J2RY38</accession>